<sequence>MIILKPFHSILSLLVVLVLTGCDCQYEISGVVLDEASKLPIQNVAIGQTDTTDLDKPFNQKIFTKKYGKFDFREVAQSCDEVTLYFSHQEYFTEKVTLPNNSNATIYLSRKRKTNSFFDRQREYKIKNLTKKNDSPSSMNDTTMCSTWNLTEKQVRVIIGNAKEIDGPKWHYKFEHLPCRVTGELVQNTKKYLLSINSGAWLTVSSNDTTLMYGIFSNSIDPYFVSSAWTEGIKKHEQSK</sequence>
<organism evidence="1 2">
    <name type="scientific">Fulvivirga marina</name>
    <dbReference type="NCBI Taxonomy" id="2494733"/>
    <lineage>
        <taxon>Bacteria</taxon>
        <taxon>Pseudomonadati</taxon>
        <taxon>Bacteroidota</taxon>
        <taxon>Cytophagia</taxon>
        <taxon>Cytophagales</taxon>
        <taxon>Fulvivirgaceae</taxon>
        <taxon>Fulvivirga</taxon>
    </lineage>
</organism>
<dbReference type="EMBL" id="JAEUGD010000066">
    <property type="protein sequence ID" value="MBL6449375.1"/>
    <property type="molecule type" value="Genomic_DNA"/>
</dbReference>
<dbReference type="Gene3D" id="2.60.40.1120">
    <property type="entry name" value="Carboxypeptidase-like, regulatory domain"/>
    <property type="match status" value="1"/>
</dbReference>
<name>A0A937KGG0_9BACT</name>
<evidence type="ECO:0000313" key="1">
    <source>
        <dbReference type="EMBL" id="MBL6449375.1"/>
    </source>
</evidence>
<proteinExistence type="predicted"/>
<dbReference type="Proteomes" id="UP000614216">
    <property type="component" value="Unassembled WGS sequence"/>
</dbReference>
<reference evidence="1" key="1">
    <citation type="submission" date="2021-01" db="EMBL/GenBank/DDBJ databases">
        <title>Fulvivirga kasyanovii gen. nov., sp nov., a novel member of the phylum Bacteroidetes isolated from seawater in a mussel farm.</title>
        <authorList>
            <person name="Zhao L.-H."/>
            <person name="Wang Z.-J."/>
        </authorList>
    </citation>
    <scope>NUCLEOTIDE SEQUENCE</scope>
    <source>
        <strain evidence="1">29W222</strain>
    </source>
</reference>
<dbReference type="SUPFAM" id="SSF49464">
    <property type="entry name" value="Carboxypeptidase regulatory domain-like"/>
    <property type="match status" value="1"/>
</dbReference>
<dbReference type="PROSITE" id="PS51257">
    <property type="entry name" value="PROKAR_LIPOPROTEIN"/>
    <property type="match status" value="1"/>
</dbReference>
<comment type="caution">
    <text evidence="1">The sequence shown here is derived from an EMBL/GenBank/DDBJ whole genome shotgun (WGS) entry which is preliminary data.</text>
</comment>
<gene>
    <name evidence="1" type="ORF">JMN32_23895</name>
</gene>
<dbReference type="RefSeq" id="WP_202858902.1">
    <property type="nucleotide sequence ID" value="NZ_JAEUGD010000066.1"/>
</dbReference>
<keyword evidence="2" id="KW-1185">Reference proteome</keyword>
<accession>A0A937KGG0</accession>
<evidence type="ECO:0000313" key="2">
    <source>
        <dbReference type="Proteomes" id="UP000614216"/>
    </source>
</evidence>
<dbReference type="AlphaFoldDB" id="A0A937KGG0"/>
<protein>
    <submittedName>
        <fullName evidence="1">Uncharacterized protein</fullName>
    </submittedName>
</protein>
<dbReference type="InterPro" id="IPR008969">
    <property type="entry name" value="CarboxyPept-like_regulatory"/>
</dbReference>